<dbReference type="PANTHER" id="PTHR46481:SF10">
    <property type="entry name" value="ZINC FINGER BED DOMAIN-CONTAINING PROTEIN 39"/>
    <property type="match status" value="1"/>
</dbReference>
<dbReference type="PANTHER" id="PTHR46481">
    <property type="entry name" value="ZINC FINGER BED DOMAIN-CONTAINING PROTEIN 4"/>
    <property type="match status" value="1"/>
</dbReference>
<dbReference type="OrthoDB" id="3264316at2759"/>
<gene>
    <name evidence="7" type="ORF">VP01_3550g1</name>
</gene>
<keyword evidence="3" id="KW-0863">Zinc-finger</keyword>
<dbReference type="SUPFAM" id="SSF53098">
    <property type="entry name" value="Ribonuclease H-like"/>
    <property type="match status" value="1"/>
</dbReference>
<evidence type="ECO:0000256" key="3">
    <source>
        <dbReference type="ARBA" id="ARBA00022771"/>
    </source>
</evidence>
<protein>
    <recommendedName>
        <fullName evidence="6">HAT C-terminal dimerisation domain-containing protein</fullName>
    </recommendedName>
</protein>
<comment type="subcellular location">
    <subcellularLocation>
        <location evidence="1">Nucleus</location>
    </subcellularLocation>
</comment>
<dbReference type="VEuPathDB" id="FungiDB:VP01_3550g1"/>
<evidence type="ECO:0000313" key="7">
    <source>
        <dbReference type="EMBL" id="KNZ52504.1"/>
    </source>
</evidence>
<organism evidence="7 8">
    <name type="scientific">Puccinia sorghi</name>
    <dbReference type="NCBI Taxonomy" id="27349"/>
    <lineage>
        <taxon>Eukaryota</taxon>
        <taxon>Fungi</taxon>
        <taxon>Dikarya</taxon>
        <taxon>Basidiomycota</taxon>
        <taxon>Pucciniomycotina</taxon>
        <taxon>Pucciniomycetes</taxon>
        <taxon>Pucciniales</taxon>
        <taxon>Pucciniaceae</taxon>
        <taxon>Puccinia</taxon>
    </lineage>
</organism>
<dbReference type="InterPro" id="IPR008906">
    <property type="entry name" value="HATC_C_dom"/>
</dbReference>
<keyword evidence="4" id="KW-0862">Zinc</keyword>
<keyword evidence="8" id="KW-1185">Reference proteome</keyword>
<sequence length="303" mass="35243">MTLAISKTNVAILRVNNPEKKKTAATNRNKFNKLNELTQNVCILFCLSLDLLHGNRTLKTKCAYNTREVSCSLKKTKSGHWLHYQIRLSMQCSVMSLSNSKIEFQDKTNRMLLGHFKEIQFTQANWMQIKHLNKELKPFNFLTNEIEVDGPNSAFFLANYYQKIKDLKNKEIAEALECEALKDKRILNYFWRRISTSKRHNLRKARRIFKELEKETPKIDNDNIYSKPAAKDQKSLLIWWKDHSKTFPVLLNLAKDYLSSSASSCDSDQTFSSEADVCSSGHGSLKPQKIERCVKKLKKYNTY</sequence>
<evidence type="ECO:0000313" key="8">
    <source>
        <dbReference type="Proteomes" id="UP000037035"/>
    </source>
</evidence>
<keyword evidence="2" id="KW-0479">Metal-binding</keyword>
<dbReference type="GO" id="GO:0005634">
    <property type="term" value="C:nucleus"/>
    <property type="evidence" value="ECO:0007669"/>
    <property type="project" value="UniProtKB-SubCell"/>
</dbReference>
<dbReference type="GO" id="GO:0008270">
    <property type="term" value="F:zinc ion binding"/>
    <property type="evidence" value="ECO:0007669"/>
    <property type="project" value="UniProtKB-KW"/>
</dbReference>
<reference evidence="7 8" key="1">
    <citation type="submission" date="2015-08" db="EMBL/GenBank/DDBJ databases">
        <title>Next Generation Sequencing and Analysis of the Genome of Puccinia sorghi L Schw, the Causal Agent of Maize Common Rust.</title>
        <authorList>
            <person name="Rochi L."/>
            <person name="Burguener G."/>
            <person name="Darino M."/>
            <person name="Turjanski A."/>
            <person name="Kreff E."/>
            <person name="Dieguez M.J."/>
            <person name="Sacco F."/>
        </authorList>
    </citation>
    <scope>NUCLEOTIDE SEQUENCE [LARGE SCALE GENOMIC DNA]</scope>
    <source>
        <strain evidence="7 8">RO10H11247</strain>
    </source>
</reference>
<dbReference type="InterPro" id="IPR012337">
    <property type="entry name" value="RNaseH-like_sf"/>
</dbReference>
<accession>A0A0L6UVI7</accession>
<dbReference type="EMBL" id="LAVV01008558">
    <property type="protein sequence ID" value="KNZ52504.1"/>
    <property type="molecule type" value="Genomic_DNA"/>
</dbReference>
<evidence type="ECO:0000256" key="4">
    <source>
        <dbReference type="ARBA" id="ARBA00022833"/>
    </source>
</evidence>
<proteinExistence type="predicted"/>
<dbReference type="Pfam" id="PF05699">
    <property type="entry name" value="Dimer_Tnp_hAT"/>
    <property type="match status" value="1"/>
</dbReference>
<evidence type="ECO:0000256" key="1">
    <source>
        <dbReference type="ARBA" id="ARBA00004123"/>
    </source>
</evidence>
<name>A0A0L6UVI7_9BASI</name>
<feature type="domain" description="HAT C-terminal dimerisation" evidence="6">
    <location>
        <begin position="231"/>
        <end position="292"/>
    </location>
</feature>
<dbReference type="InterPro" id="IPR052035">
    <property type="entry name" value="ZnF_BED_domain_contain"/>
</dbReference>
<dbReference type="Proteomes" id="UP000037035">
    <property type="component" value="Unassembled WGS sequence"/>
</dbReference>
<keyword evidence="5" id="KW-0539">Nucleus</keyword>
<evidence type="ECO:0000256" key="5">
    <source>
        <dbReference type="ARBA" id="ARBA00023242"/>
    </source>
</evidence>
<evidence type="ECO:0000259" key="6">
    <source>
        <dbReference type="Pfam" id="PF05699"/>
    </source>
</evidence>
<dbReference type="GO" id="GO:0046983">
    <property type="term" value="F:protein dimerization activity"/>
    <property type="evidence" value="ECO:0007669"/>
    <property type="project" value="InterPro"/>
</dbReference>
<dbReference type="AlphaFoldDB" id="A0A0L6UVI7"/>
<comment type="caution">
    <text evidence="7">The sequence shown here is derived from an EMBL/GenBank/DDBJ whole genome shotgun (WGS) entry which is preliminary data.</text>
</comment>
<evidence type="ECO:0000256" key="2">
    <source>
        <dbReference type="ARBA" id="ARBA00022723"/>
    </source>
</evidence>